<dbReference type="Gene3D" id="3.40.190.10">
    <property type="entry name" value="Periplasmic binding protein-like II"/>
    <property type="match status" value="1"/>
</dbReference>
<dbReference type="RefSeq" id="WP_069115057.1">
    <property type="nucleotide sequence ID" value="NZ_FNUC01000003.1"/>
</dbReference>
<proteinExistence type="predicted"/>
<feature type="domain" description="DUF3502" evidence="1">
    <location>
        <begin position="427"/>
        <end position="493"/>
    </location>
</feature>
<dbReference type="PROSITE" id="PS51257">
    <property type="entry name" value="PROKAR_LIPOPROTEIN"/>
    <property type="match status" value="1"/>
</dbReference>
<dbReference type="SUPFAM" id="SSF53850">
    <property type="entry name" value="Periplasmic binding protein-like II"/>
    <property type="match status" value="1"/>
</dbReference>
<dbReference type="InterPro" id="IPR006311">
    <property type="entry name" value="TAT_signal"/>
</dbReference>
<dbReference type="EMBL" id="FNUC01000003">
    <property type="protein sequence ID" value="SEE74844.1"/>
    <property type="molecule type" value="Genomic_DNA"/>
</dbReference>
<dbReference type="PANTHER" id="PTHR43649">
    <property type="entry name" value="ARABINOSE-BINDING PROTEIN-RELATED"/>
    <property type="match status" value="1"/>
</dbReference>
<reference evidence="3" key="1">
    <citation type="submission" date="2016-10" db="EMBL/GenBank/DDBJ databases">
        <authorList>
            <person name="Varghese N."/>
            <person name="Submissions S."/>
        </authorList>
    </citation>
    <scope>NUCLEOTIDE SEQUENCE [LARGE SCALE GENOMIC DNA]</scope>
    <source>
        <strain evidence="3">DSM 45237</strain>
    </source>
</reference>
<evidence type="ECO:0000313" key="2">
    <source>
        <dbReference type="EMBL" id="SEE74844.1"/>
    </source>
</evidence>
<gene>
    <name evidence="2" type="ORF">SAMN04488561_2533</name>
</gene>
<dbReference type="STRING" id="561176.SAMN04488561_2533"/>
<dbReference type="AlphaFoldDB" id="A0A1H5LCY0"/>
<dbReference type="InterPro" id="IPR022627">
    <property type="entry name" value="DUF3502"/>
</dbReference>
<name>A0A1H5LCY0_9ACTN</name>
<dbReference type="PROSITE" id="PS51318">
    <property type="entry name" value="TAT"/>
    <property type="match status" value="1"/>
</dbReference>
<evidence type="ECO:0000313" key="3">
    <source>
        <dbReference type="Proteomes" id="UP000181980"/>
    </source>
</evidence>
<protein>
    <submittedName>
        <fullName evidence="2">ABC-type glycerol-3-phosphate transport system, substrate-binding protein</fullName>
    </submittedName>
</protein>
<sequence length="495" mass="53652">MNTISRRSLLVAGGGIAAGLAGAGFLSGCSRNGDGGRSDGSADLTYTFMATKELPDAGAVQDSLNDLLADRGAPYTVTLDALQDYNQAMGLRVASGDPGDLYFTAPWSNSYATNASDGNLLELDDLLAEHAPKLLASMSSDVWDAARVNGRIYGVINQQRFPKMWGFQAKQEVVDQLGMDPAAITSFAELEPFLVRVRDAGQLLPWSTSNQAHGKLFQPEIHGFDPIATTLALAVRYDDDSLAAFSWFDTPEFEDAVRTMRRWNELGLVEPTPPSADDMQTRWNSGQTAFADAQYLPTNPQYTEFATIGNTFVRTPLLNTDGVLATLTGINVDTPDPAAVLSFLEALNTDLDVYRTICFGIEGTHYVQSADHPDLVEAGPQQAAYDPNSDWVFGNQFNAPYRNLADAEAKRWEREAELNGSAAPSKAIGFSLTTDRIRTEVAAVTAAIDEHAPLALTGQLDADEALSNLRSAIERAGLPRILQETQEQLDEFKGR</sequence>
<dbReference type="InterPro" id="IPR050490">
    <property type="entry name" value="Bact_solute-bd_prot1"/>
</dbReference>
<accession>A0A1H5LCY0</accession>
<evidence type="ECO:0000259" key="1">
    <source>
        <dbReference type="Pfam" id="PF12010"/>
    </source>
</evidence>
<keyword evidence="3" id="KW-1185">Reference proteome</keyword>
<dbReference type="PANTHER" id="PTHR43649:SF17">
    <property type="entry name" value="ABC TRANSPORTER SOLUTE BINDING PROTEIN-SUGAR TRANSPORT"/>
    <property type="match status" value="1"/>
</dbReference>
<dbReference type="Pfam" id="PF12010">
    <property type="entry name" value="DUF3502"/>
    <property type="match status" value="1"/>
</dbReference>
<dbReference type="OrthoDB" id="3225049at2"/>
<dbReference type="Proteomes" id="UP000181980">
    <property type="component" value="Unassembled WGS sequence"/>
</dbReference>
<organism evidence="2 3">
    <name type="scientific">Jiangella alba</name>
    <dbReference type="NCBI Taxonomy" id="561176"/>
    <lineage>
        <taxon>Bacteria</taxon>
        <taxon>Bacillati</taxon>
        <taxon>Actinomycetota</taxon>
        <taxon>Actinomycetes</taxon>
        <taxon>Jiangellales</taxon>
        <taxon>Jiangellaceae</taxon>
        <taxon>Jiangella</taxon>
    </lineage>
</organism>